<dbReference type="InterPro" id="IPR014710">
    <property type="entry name" value="RmlC-like_jellyroll"/>
</dbReference>
<dbReference type="GO" id="GO:0016853">
    <property type="term" value="F:isomerase activity"/>
    <property type="evidence" value="ECO:0007669"/>
    <property type="project" value="UniProtKB-KW"/>
</dbReference>
<dbReference type="Gene3D" id="2.60.120.10">
    <property type="entry name" value="Jelly Rolls"/>
    <property type="match status" value="1"/>
</dbReference>
<protein>
    <submittedName>
        <fullName evidence="2">Mannose-6-phosphate isomerase-like protein (Cupin superfamily)</fullName>
    </submittedName>
</protein>
<reference evidence="2 3" key="1">
    <citation type="submission" date="2020-08" db="EMBL/GenBank/DDBJ databases">
        <title>Genomic Encyclopedia of Type Strains, Phase III (KMG-III): the genomes of soil and plant-associated and newly described type strains.</title>
        <authorList>
            <person name="Whitman W."/>
        </authorList>
    </citation>
    <scope>NUCLEOTIDE SEQUENCE [LARGE SCALE GENOMIC DNA]</scope>
    <source>
        <strain evidence="2 3">CECT 8960</strain>
    </source>
</reference>
<proteinExistence type="predicted"/>
<comment type="caution">
    <text evidence="2">The sequence shown here is derived from an EMBL/GenBank/DDBJ whole genome shotgun (WGS) entry which is preliminary data.</text>
</comment>
<dbReference type="SUPFAM" id="SSF51182">
    <property type="entry name" value="RmlC-like cupins"/>
    <property type="match status" value="1"/>
</dbReference>
<gene>
    <name evidence="2" type="ORF">FHR82_000439</name>
</gene>
<name>A0A7W7VBP3_9PSEU</name>
<dbReference type="CDD" id="cd02208">
    <property type="entry name" value="cupin_RmlC-like"/>
    <property type="match status" value="1"/>
</dbReference>
<dbReference type="Proteomes" id="UP000520767">
    <property type="component" value="Unassembled WGS sequence"/>
</dbReference>
<accession>A0A7W7VBP3</accession>
<evidence type="ECO:0000313" key="2">
    <source>
        <dbReference type="EMBL" id="MBB4904229.1"/>
    </source>
</evidence>
<organism evidence="2 3">
    <name type="scientific">Actinophytocola algeriensis</name>
    <dbReference type="NCBI Taxonomy" id="1768010"/>
    <lineage>
        <taxon>Bacteria</taxon>
        <taxon>Bacillati</taxon>
        <taxon>Actinomycetota</taxon>
        <taxon>Actinomycetes</taxon>
        <taxon>Pseudonocardiales</taxon>
        <taxon>Pseudonocardiaceae</taxon>
    </lineage>
</organism>
<dbReference type="InterPro" id="IPR011051">
    <property type="entry name" value="RmlC_Cupin_sf"/>
</dbReference>
<evidence type="ECO:0000259" key="1">
    <source>
        <dbReference type="Pfam" id="PF07883"/>
    </source>
</evidence>
<feature type="domain" description="Cupin type-2" evidence="1">
    <location>
        <begin position="28"/>
        <end position="90"/>
    </location>
</feature>
<sequence>MRDPLPGAVGVSKLCVYDTATPDGLPGGTPHLHLCCTEAYVVIGGTGEVQTLSGQDGFAEHELRPGTVLWFTPGTIHRLVNHGGLEIIVLMANTGLPEAGDAVLTFPLDVVRDPERYAEAVSLPDGGAPGTDITTAYRRRDLAVRGFHELRDGGKLDEFYEAAVRLKQPLLGDWRERWEQGAREAAERTGRQIAALIDNDPAHLRESRVSTKPVPDEVGRLGMCGLLNTYRYD</sequence>
<dbReference type="EMBL" id="JACHJQ010000001">
    <property type="protein sequence ID" value="MBB4904229.1"/>
    <property type="molecule type" value="Genomic_DNA"/>
</dbReference>
<dbReference type="Pfam" id="PF07883">
    <property type="entry name" value="Cupin_2"/>
    <property type="match status" value="1"/>
</dbReference>
<dbReference type="InterPro" id="IPR013096">
    <property type="entry name" value="Cupin_2"/>
</dbReference>
<dbReference type="AlphaFoldDB" id="A0A7W7VBP3"/>
<dbReference type="RefSeq" id="WP_184808507.1">
    <property type="nucleotide sequence ID" value="NZ_JACHJQ010000001.1"/>
</dbReference>
<keyword evidence="3" id="KW-1185">Reference proteome</keyword>
<keyword evidence="2" id="KW-0413">Isomerase</keyword>
<evidence type="ECO:0000313" key="3">
    <source>
        <dbReference type="Proteomes" id="UP000520767"/>
    </source>
</evidence>